<dbReference type="SUPFAM" id="SSF48452">
    <property type="entry name" value="TPR-like"/>
    <property type="match status" value="1"/>
</dbReference>
<dbReference type="Pfam" id="PF03704">
    <property type="entry name" value="BTAD"/>
    <property type="match status" value="1"/>
</dbReference>
<dbReference type="Pfam" id="PF00486">
    <property type="entry name" value="Trans_reg_C"/>
    <property type="match status" value="1"/>
</dbReference>
<comment type="similarity">
    <text evidence="1">Belongs to the AfsR/DnrI/RedD regulatory family.</text>
</comment>
<feature type="domain" description="FHA" evidence="7">
    <location>
        <begin position="301"/>
        <end position="350"/>
    </location>
</feature>
<dbReference type="Proteomes" id="UP001609175">
    <property type="component" value="Unassembled WGS sequence"/>
</dbReference>
<dbReference type="InterPro" id="IPR005158">
    <property type="entry name" value="BTAD"/>
</dbReference>
<evidence type="ECO:0000256" key="2">
    <source>
        <dbReference type="ARBA" id="ARBA00022553"/>
    </source>
</evidence>
<evidence type="ECO:0000259" key="7">
    <source>
        <dbReference type="PROSITE" id="PS50006"/>
    </source>
</evidence>
<evidence type="ECO:0000313" key="10">
    <source>
        <dbReference type="Proteomes" id="UP001609175"/>
    </source>
</evidence>
<dbReference type="PROSITE" id="PS50006">
    <property type="entry name" value="FHA_DOMAIN"/>
    <property type="match status" value="1"/>
</dbReference>
<evidence type="ECO:0000256" key="6">
    <source>
        <dbReference type="PROSITE-ProRule" id="PRU01091"/>
    </source>
</evidence>
<dbReference type="InterPro" id="IPR016032">
    <property type="entry name" value="Sig_transdc_resp-reg_C-effctor"/>
</dbReference>
<dbReference type="SUPFAM" id="SSF46894">
    <property type="entry name" value="C-terminal effector domain of the bipartite response regulators"/>
    <property type="match status" value="1"/>
</dbReference>
<dbReference type="PANTHER" id="PTHR35807:SF1">
    <property type="entry name" value="TRANSCRIPTIONAL REGULATOR REDD"/>
    <property type="match status" value="1"/>
</dbReference>
<dbReference type="Gene3D" id="2.60.200.20">
    <property type="match status" value="1"/>
</dbReference>
<keyword evidence="3" id="KW-0805">Transcription regulation</keyword>
<reference evidence="9 10" key="1">
    <citation type="submission" date="2024-10" db="EMBL/GenBank/DDBJ databases">
        <authorList>
            <person name="Riesco R."/>
        </authorList>
    </citation>
    <scope>NUCLEOTIDE SEQUENCE [LARGE SCALE GENOMIC DNA]</scope>
    <source>
        <strain evidence="9 10">NCIMB 15449</strain>
    </source>
</reference>
<evidence type="ECO:0000313" key="9">
    <source>
        <dbReference type="EMBL" id="MFH5208447.1"/>
    </source>
</evidence>
<keyword evidence="5" id="KW-0804">Transcription</keyword>
<evidence type="ECO:0000259" key="8">
    <source>
        <dbReference type="PROSITE" id="PS51755"/>
    </source>
</evidence>
<dbReference type="InterPro" id="IPR036388">
    <property type="entry name" value="WH-like_DNA-bd_sf"/>
</dbReference>
<protein>
    <submittedName>
        <fullName evidence="9">BTAD domain-containing putative transcriptional regulator</fullName>
    </submittedName>
</protein>
<proteinExistence type="inferred from homology"/>
<dbReference type="PANTHER" id="PTHR35807">
    <property type="entry name" value="TRANSCRIPTIONAL REGULATOR REDD-RELATED"/>
    <property type="match status" value="1"/>
</dbReference>
<dbReference type="InterPro" id="IPR051677">
    <property type="entry name" value="AfsR-DnrI-RedD_regulator"/>
</dbReference>
<dbReference type="EMBL" id="JBIMSO010000039">
    <property type="protein sequence ID" value="MFH5208447.1"/>
    <property type="molecule type" value="Genomic_DNA"/>
</dbReference>
<feature type="DNA-binding region" description="OmpR/PhoB-type" evidence="6">
    <location>
        <begin position="1"/>
        <end position="100"/>
    </location>
</feature>
<evidence type="ECO:0000256" key="4">
    <source>
        <dbReference type="ARBA" id="ARBA00023125"/>
    </source>
</evidence>
<dbReference type="InterPro" id="IPR000253">
    <property type="entry name" value="FHA_dom"/>
</dbReference>
<accession>A0ABW7JL93</accession>
<evidence type="ECO:0000256" key="3">
    <source>
        <dbReference type="ARBA" id="ARBA00023015"/>
    </source>
</evidence>
<feature type="domain" description="OmpR/PhoB-type" evidence="8">
    <location>
        <begin position="1"/>
        <end position="100"/>
    </location>
</feature>
<organism evidence="9 10">
    <name type="scientific">Antrihabitans spumae</name>
    <dbReference type="NCBI Taxonomy" id="3373370"/>
    <lineage>
        <taxon>Bacteria</taxon>
        <taxon>Bacillati</taxon>
        <taxon>Actinomycetota</taxon>
        <taxon>Actinomycetes</taxon>
        <taxon>Mycobacteriales</taxon>
        <taxon>Nocardiaceae</taxon>
        <taxon>Antrihabitans</taxon>
    </lineage>
</organism>
<gene>
    <name evidence="9" type="ORF">ACHIPZ_09565</name>
</gene>
<dbReference type="InterPro" id="IPR011990">
    <property type="entry name" value="TPR-like_helical_dom_sf"/>
</dbReference>
<dbReference type="CDD" id="cd15831">
    <property type="entry name" value="BTAD"/>
    <property type="match status" value="1"/>
</dbReference>
<name>A0ABW7JL93_9NOCA</name>
<evidence type="ECO:0000256" key="1">
    <source>
        <dbReference type="ARBA" id="ARBA00005820"/>
    </source>
</evidence>
<dbReference type="SMART" id="SM00862">
    <property type="entry name" value="Trans_reg_C"/>
    <property type="match status" value="1"/>
</dbReference>
<comment type="caution">
    <text evidence="9">The sequence shown here is derived from an EMBL/GenBank/DDBJ whole genome shotgun (WGS) entry which is preliminary data.</text>
</comment>
<dbReference type="InterPro" id="IPR001867">
    <property type="entry name" value="OmpR/PhoB-type_DNA-bd"/>
</dbReference>
<dbReference type="CDD" id="cd00060">
    <property type="entry name" value="FHA"/>
    <property type="match status" value="1"/>
</dbReference>
<dbReference type="SMART" id="SM01043">
    <property type="entry name" value="BTAD"/>
    <property type="match status" value="1"/>
</dbReference>
<keyword evidence="2" id="KW-0597">Phosphoprotein</keyword>
<dbReference type="SMART" id="SM00240">
    <property type="entry name" value="FHA"/>
    <property type="match status" value="1"/>
</dbReference>
<dbReference type="PROSITE" id="PS51755">
    <property type="entry name" value="OMPR_PHOB"/>
    <property type="match status" value="1"/>
</dbReference>
<dbReference type="Pfam" id="PF00498">
    <property type="entry name" value="FHA"/>
    <property type="match status" value="1"/>
</dbReference>
<dbReference type="Gene3D" id="1.10.10.10">
    <property type="entry name" value="Winged helix-like DNA-binding domain superfamily/Winged helix DNA-binding domain"/>
    <property type="match status" value="1"/>
</dbReference>
<dbReference type="SUPFAM" id="SSF49879">
    <property type="entry name" value="SMAD/FHA domain"/>
    <property type="match status" value="1"/>
</dbReference>
<evidence type="ECO:0000256" key="5">
    <source>
        <dbReference type="ARBA" id="ARBA00023163"/>
    </source>
</evidence>
<dbReference type="RefSeq" id="WP_395113940.1">
    <property type="nucleotide sequence ID" value="NZ_JBIMSO010000039.1"/>
</dbReference>
<keyword evidence="4 6" id="KW-0238">DNA-binding</keyword>
<dbReference type="InterPro" id="IPR008984">
    <property type="entry name" value="SMAD_FHA_dom_sf"/>
</dbReference>
<sequence>MAGPRVDLRVLGPVQLTVDGQPLAIGGPKPRTMLALLAVNRRRTVPSEAIADAVWDDDPPDAYASSLQVFVSNLRKTLRTAGVDPAALLTTASPGYRLEIADVESDLGRFEAARSAGTKAAESGDQAGAAFFFGAALAEWSGAALADLRGLQFADDFAAAMDEERLLTISARIDADIACGRAAAVVGELVALTTEQPLREPLWGQLVTALYLSNRQAEALDACRRVRAILADQLGIDPSPALVQLEQRVLRQEPLTVGSVEQAARLAKAMNETIGEIPQAVRRGRLRLDDGRVVAIPSDGLRIGRMTDNDLELDDPKVSRYHAQIRPSPAGLLIRDLQSANGVYVQGRQIDGGSILSDGDAIRIGSTLMSFEGR</sequence>
<dbReference type="Gene3D" id="1.25.40.10">
    <property type="entry name" value="Tetratricopeptide repeat domain"/>
    <property type="match status" value="1"/>
</dbReference>